<dbReference type="GeneID" id="59285153"/>
<keyword evidence="3" id="KW-1185">Reference proteome</keyword>
<protein>
    <submittedName>
        <fullName evidence="2">Uncharacterized protein</fullName>
    </submittedName>
</protein>
<feature type="region of interest" description="Disordered" evidence="1">
    <location>
        <begin position="1"/>
        <end position="23"/>
    </location>
</feature>
<reference evidence="2 3" key="1">
    <citation type="journal article" date="2020" name="Genomics">
        <title>Complete, high-quality genomes from long-read metagenomic sequencing of two wolf lichen thalli reveals enigmatic genome architecture.</title>
        <authorList>
            <person name="McKenzie S.K."/>
            <person name="Walston R.F."/>
            <person name="Allen J.L."/>
        </authorList>
    </citation>
    <scope>NUCLEOTIDE SEQUENCE [LARGE SCALE GENOMIC DNA]</scope>
    <source>
        <strain evidence="2">WasteWater2</strain>
    </source>
</reference>
<organism evidence="2 3">
    <name type="scientific">Letharia columbiana</name>
    <dbReference type="NCBI Taxonomy" id="112416"/>
    <lineage>
        <taxon>Eukaryota</taxon>
        <taxon>Fungi</taxon>
        <taxon>Dikarya</taxon>
        <taxon>Ascomycota</taxon>
        <taxon>Pezizomycotina</taxon>
        <taxon>Lecanoromycetes</taxon>
        <taxon>OSLEUM clade</taxon>
        <taxon>Lecanoromycetidae</taxon>
        <taxon>Lecanorales</taxon>
        <taxon>Lecanorineae</taxon>
        <taxon>Parmeliaceae</taxon>
        <taxon>Letharia</taxon>
    </lineage>
</organism>
<dbReference type="EMBL" id="JACCJC010000009">
    <property type="protein sequence ID" value="KAF6238518.1"/>
    <property type="molecule type" value="Genomic_DNA"/>
</dbReference>
<proteinExistence type="predicted"/>
<gene>
    <name evidence="2" type="ORF">HO173_003487</name>
</gene>
<evidence type="ECO:0000313" key="3">
    <source>
        <dbReference type="Proteomes" id="UP000578531"/>
    </source>
</evidence>
<evidence type="ECO:0000313" key="2">
    <source>
        <dbReference type="EMBL" id="KAF6238518.1"/>
    </source>
</evidence>
<comment type="caution">
    <text evidence="2">The sequence shown here is derived from an EMBL/GenBank/DDBJ whole genome shotgun (WGS) entry which is preliminary data.</text>
</comment>
<sequence length="112" mass="12463">MTADKARSMLLEEKRKRGKKTGAGADRPLCRTCGKLHGPTIWYWMNSVNRSLHMTAKAETATVCLPNDTAGAETGAFYKGLDEPYKDREGFCRHLNQPCVNLKANPGYLDES</sequence>
<accession>A0A8H6G109</accession>
<evidence type="ECO:0000256" key="1">
    <source>
        <dbReference type="SAM" id="MobiDB-lite"/>
    </source>
</evidence>
<dbReference type="Proteomes" id="UP000578531">
    <property type="component" value="Unassembled WGS sequence"/>
</dbReference>
<feature type="compositionally biased region" description="Basic and acidic residues" evidence="1">
    <location>
        <begin position="1"/>
        <end position="15"/>
    </location>
</feature>
<dbReference type="AlphaFoldDB" id="A0A8H6G109"/>
<name>A0A8H6G109_9LECA</name>
<dbReference type="RefSeq" id="XP_037167820.1">
    <property type="nucleotide sequence ID" value="XM_037305412.1"/>
</dbReference>